<dbReference type="InterPro" id="IPR032689">
    <property type="entry name" value="TraG-D_C"/>
</dbReference>
<sequence length="318" mass="34951">MAKLVASLDPFLEKMTTGAVSQLVAPDYSDPNKDVFSWSQIIQSGGIVYVGLDALSDAEVAATVGNSMFADLTSIAGRLYKHGTDHGLPEYRNTGYTPKICLHADEFNELAGPEFVPMLNKAGGAGIQVTAYTQTLSDIEARIGSKPKAEQMLGNFNSLIMLRVLNETTAKIITEKQTQVNVSHLSTFSSASDNSDITSDVIFSSSTQSRETTKAVDLIRVSDLSQLPKGQAFALLDGGNLYKLRIPWLRFDKNEKIPENIAIVASDMRKRYQTIGDEWSKYHEYLNVPEVVNHGRSDNLYNIMLDDLGTIGREDFNG</sequence>
<dbReference type="InterPro" id="IPR027417">
    <property type="entry name" value="P-loop_NTPase"/>
</dbReference>
<organism evidence="2 3">
    <name type="scientific">Suttonella ornithocola</name>
    <dbReference type="NCBI Taxonomy" id="279832"/>
    <lineage>
        <taxon>Bacteria</taxon>
        <taxon>Pseudomonadati</taxon>
        <taxon>Pseudomonadota</taxon>
        <taxon>Gammaproteobacteria</taxon>
        <taxon>Cardiobacteriales</taxon>
        <taxon>Cardiobacteriaceae</taxon>
        <taxon>Suttonella</taxon>
    </lineage>
</organism>
<gene>
    <name evidence="2" type="ORF">NCTC13337_01959</name>
</gene>
<keyword evidence="3" id="KW-1185">Reference proteome</keyword>
<evidence type="ECO:0000313" key="3">
    <source>
        <dbReference type="Proteomes" id="UP000254601"/>
    </source>
</evidence>
<dbReference type="Proteomes" id="UP000254601">
    <property type="component" value="Unassembled WGS sequence"/>
</dbReference>
<dbReference type="AlphaFoldDB" id="A0A380MWI9"/>
<accession>A0A380MWI9</accession>
<name>A0A380MWI9_9GAMM</name>
<dbReference type="Gene3D" id="3.40.50.300">
    <property type="entry name" value="P-loop containing nucleotide triphosphate hydrolases"/>
    <property type="match status" value="1"/>
</dbReference>
<evidence type="ECO:0000259" key="1">
    <source>
        <dbReference type="Pfam" id="PF12696"/>
    </source>
</evidence>
<feature type="domain" description="TraD/TraG TraM recognition site" evidence="1">
    <location>
        <begin position="104"/>
        <end position="229"/>
    </location>
</feature>
<dbReference type="RefSeq" id="WP_211268180.1">
    <property type="nucleotide sequence ID" value="NZ_LWHB01000151.1"/>
</dbReference>
<dbReference type="EMBL" id="UHIC01000001">
    <property type="protein sequence ID" value="SUO96658.1"/>
    <property type="molecule type" value="Genomic_DNA"/>
</dbReference>
<evidence type="ECO:0000313" key="2">
    <source>
        <dbReference type="EMBL" id="SUO96658.1"/>
    </source>
</evidence>
<dbReference type="Pfam" id="PF12696">
    <property type="entry name" value="TraG-D_C"/>
    <property type="match status" value="1"/>
</dbReference>
<reference evidence="2 3" key="1">
    <citation type="submission" date="2018-06" db="EMBL/GenBank/DDBJ databases">
        <authorList>
            <consortium name="Pathogen Informatics"/>
            <person name="Doyle S."/>
        </authorList>
    </citation>
    <scope>NUCLEOTIDE SEQUENCE [LARGE SCALE GENOMIC DNA]</scope>
    <source>
        <strain evidence="2 3">NCTC13337</strain>
    </source>
</reference>
<proteinExistence type="predicted"/>
<dbReference type="CDD" id="cd01127">
    <property type="entry name" value="TrwB_TraG_TraD_VirD4"/>
    <property type="match status" value="1"/>
</dbReference>
<protein>
    <submittedName>
        <fullName evidence="2">Type IV secretory pathway, VirD4 components</fullName>
    </submittedName>
</protein>
<dbReference type="SUPFAM" id="SSF52540">
    <property type="entry name" value="P-loop containing nucleoside triphosphate hydrolases"/>
    <property type="match status" value="1"/>
</dbReference>